<dbReference type="Proteomes" id="UP000660611">
    <property type="component" value="Unassembled WGS sequence"/>
</dbReference>
<evidence type="ECO:0000313" key="1">
    <source>
        <dbReference type="EMBL" id="GIG44166.1"/>
    </source>
</evidence>
<organism evidence="1 2">
    <name type="scientific">Dactylosporangium siamense</name>
    <dbReference type="NCBI Taxonomy" id="685454"/>
    <lineage>
        <taxon>Bacteria</taxon>
        <taxon>Bacillati</taxon>
        <taxon>Actinomycetota</taxon>
        <taxon>Actinomycetes</taxon>
        <taxon>Micromonosporales</taxon>
        <taxon>Micromonosporaceae</taxon>
        <taxon>Dactylosporangium</taxon>
    </lineage>
</organism>
<comment type="caution">
    <text evidence="1">The sequence shown here is derived from an EMBL/GenBank/DDBJ whole genome shotgun (WGS) entry which is preliminary data.</text>
</comment>
<gene>
    <name evidence="1" type="ORF">Dsi01nite_022070</name>
</gene>
<dbReference type="PROSITE" id="PS51257">
    <property type="entry name" value="PROKAR_LIPOPROTEIN"/>
    <property type="match status" value="1"/>
</dbReference>
<name>A0A919PJ35_9ACTN</name>
<dbReference type="EMBL" id="BONQ01000033">
    <property type="protein sequence ID" value="GIG44166.1"/>
    <property type="molecule type" value="Genomic_DNA"/>
</dbReference>
<proteinExistence type="predicted"/>
<reference evidence="1" key="1">
    <citation type="submission" date="2021-01" db="EMBL/GenBank/DDBJ databases">
        <title>Whole genome shotgun sequence of Dactylosporangium siamense NBRC 106093.</title>
        <authorList>
            <person name="Komaki H."/>
            <person name="Tamura T."/>
        </authorList>
    </citation>
    <scope>NUCLEOTIDE SEQUENCE</scope>
    <source>
        <strain evidence="1">NBRC 106093</strain>
    </source>
</reference>
<accession>A0A919PJ35</accession>
<dbReference type="AlphaFoldDB" id="A0A919PJ35"/>
<keyword evidence="2" id="KW-1185">Reference proteome</keyword>
<sequence>MITSVPRQSTRTRVVMAALSLPLLLGCGCCDIDWPFSGSPAFTADQVVGVWTSECGGKVSIAEGGTFRADALVVHDEDADERRTPVSGSGTWTLKPADNNHNPYAELTLEGRRGTIELDAWPGDEFKDLRIEVGGLDEPVRCRLTR</sequence>
<evidence type="ECO:0008006" key="3">
    <source>
        <dbReference type="Google" id="ProtNLM"/>
    </source>
</evidence>
<evidence type="ECO:0000313" key="2">
    <source>
        <dbReference type="Proteomes" id="UP000660611"/>
    </source>
</evidence>
<protein>
    <recommendedName>
        <fullName evidence="3">Lipoprotein</fullName>
    </recommendedName>
</protein>